<feature type="region of interest" description="Disordered" evidence="1">
    <location>
        <begin position="1"/>
        <end position="71"/>
    </location>
</feature>
<dbReference type="AlphaFoldDB" id="A0A0G4HFE7"/>
<evidence type="ECO:0000313" key="2">
    <source>
        <dbReference type="EMBL" id="CEM42650.1"/>
    </source>
</evidence>
<feature type="compositionally biased region" description="Basic and acidic residues" evidence="1">
    <location>
        <begin position="45"/>
        <end position="58"/>
    </location>
</feature>
<sequence>MWRERRVTWASTEEKEEEPERKGKGRAEGCSWSSQVLAVVPPQASHDKDRDRDGRSGEGLETGAIKTDASSNSSVHVSKFISTHYSKEKMLSLQSFWRGIEVRAGTPRTKPIRGIVKHALTESVQNTPINCRPTLFSKNPNMSARLLTSVGGSGYKLVDKCISPTLPPTPSHPNPTSTPPALNHDRILHWLHTVVNPLLQERLLLSLPTEGDLPQENRSDPVNISEREAASLLGSLRSRHEGLWRKIDTGKQRENFDFLLWLGADVNGVMVAKEQPPSRTHQSTVLVEAVRRGASTEALQLLIEKGAEVNKPAENGDTPLLTACASAREDLFV</sequence>
<organism evidence="2">
    <name type="scientific">Chromera velia CCMP2878</name>
    <dbReference type="NCBI Taxonomy" id="1169474"/>
    <lineage>
        <taxon>Eukaryota</taxon>
        <taxon>Sar</taxon>
        <taxon>Alveolata</taxon>
        <taxon>Colpodellida</taxon>
        <taxon>Chromeraceae</taxon>
        <taxon>Chromera</taxon>
    </lineage>
</organism>
<accession>A0A0G4HFE7</accession>
<protein>
    <submittedName>
        <fullName evidence="2">Uncharacterized protein</fullName>
    </submittedName>
</protein>
<dbReference type="VEuPathDB" id="CryptoDB:Cvel_6606"/>
<gene>
    <name evidence="2" type="ORF">Cvel_6606</name>
</gene>
<dbReference type="SUPFAM" id="SSF48403">
    <property type="entry name" value="Ankyrin repeat"/>
    <property type="match status" value="1"/>
</dbReference>
<evidence type="ECO:0000256" key="1">
    <source>
        <dbReference type="SAM" id="MobiDB-lite"/>
    </source>
</evidence>
<proteinExistence type="predicted"/>
<dbReference type="Gene3D" id="1.25.40.20">
    <property type="entry name" value="Ankyrin repeat-containing domain"/>
    <property type="match status" value="1"/>
</dbReference>
<reference evidence="2" key="1">
    <citation type="submission" date="2014-11" db="EMBL/GenBank/DDBJ databases">
        <authorList>
            <person name="Otto D Thomas"/>
            <person name="Naeem Raeece"/>
        </authorList>
    </citation>
    <scope>NUCLEOTIDE SEQUENCE</scope>
</reference>
<name>A0A0G4HFE7_9ALVE</name>
<feature type="compositionally biased region" description="Basic and acidic residues" evidence="1">
    <location>
        <begin position="18"/>
        <end position="27"/>
    </location>
</feature>
<dbReference type="EMBL" id="CDMZ01002503">
    <property type="protein sequence ID" value="CEM42650.1"/>
    <property type="molecule type" value="Genomic_DNA"/>
</dbReference>
<dbReference type="InterPro" id="IPR036770">
    <property type="entry name" value="Ankyrin_rpt-contain_sf"/>
</dbReference>